<sequence>MKELLVKNNNVTLCTENFGEAGRPAILLIMGATASMLWWDEEFCEQLASRGYFVIRYDNRDTGKSTIYESGSSAYDLVDLADDALHILDAYKIKQVHLVGMSLGGILSQITALKYPGLVLSLTLLATGPFGETDPNIPPMDDRIITFQKKADEIDWTDEDAVVSYLAGGAELLNGTKHSFDKNRSEILARAEFRRAINFRSMYNHAQLQGGENYFNRTAEITQPTLIIHGTADKIWNYNNALTLERTLPNVRLLTLDGVGHELHRLDWNLIIDAIARHTGQLD</sequence>
<dbReference type="RefSeq" id="WP_131958915.1">
    <property type="nucleotide sequence ID" value="NZ_SMFL01000004.1"/>
</dbReference>
<dbReference type="EMBL" id="SMFL01000004">
    <property type="protein sequence ID" value="TDE15653.1"/>
    <property type="molecule type" value="Genomic_DNA"/>
</dbReference>
<dbReference type="SUPFAM" id="SSF53474">
    <property type="entry name" value="alpha/beta-Hydrolases"/>
    <property type="match status" value="1"/>
</dbReference>
<dbReference type="AlphaFoldDB" id="A0A4R5DX48"/>
<dbReference type="PANTHER" id="PTHR43433">
    <property type="entry name" value="HYDROLASE, ALPHA/BETA FOLD FAMILY PROTEIN"/>
    <property type="match status" value="1"/>
</dbReference>
<dbReference type="Proteomes" id="UP000294850">
    <property type="component" value="Unassembled WGS sequence"/>
</dbReference>
<reference evidence="2 3" key="1">
    <citation type="submission" date="2019-03" db="EMBL/GenBank/DDBJ databases">
        <title>Dyadobacter AR-3-6 sp. nov., isolated from arctic soil.</title>
        <authorList>
            <person name="Chaudhary D.K."/>
        </authorList>
    </citation>
    <scope>NUCLEOTIDE SEQUENCE [LARGE SCALE GENOMIC DNA]</scope>
    <source>
        <strain evidence="2 3">AR-3-6</strain>
    </source>
</reference>
<evidence type="ECO:0000259" key="1">
    <source>
        <dbReference type="Pfam" id="PF00561"/>
    </source>
</evidence>
<dbReference type="PANTHER" id="PTHR43433:SF5">
    <property type="entry name" value="AB HYDROLASE-1 DOMAIN-CONTAINING PROTEIN"/>
    <property type="match status" value="1"/>
</dbReference>
<dbReference type="InterPro" id="IPR000073">
    <property type="entry name" value="AB_hydrolase_1"/>
</dbReference>
<evidence type="ECO:0000313" key="2">
    <source>
        <dbReference type="EMBL" id="TDE15653.1"/>
    </source>
</evidence>
<proteinExistence type="predicted"/>
<dbReference type="NCBIfam" id="NF041759">
    <property type="entry name" value="mac_hydro_EstT"/>
    <property type="match status" value="1"/>
</dbReference>
<dbReference type="Gene3D" id="3.40.50.1820">
    <property type="entry name" value="alpha/beta hydrolase"/>
    <property type="match status" value="1"/>
</dbReference>
<accession>A0A4R5DX48</accession>
<protein>
    <submittedName>
        <fullName evidence="2">Alpha/beta hydrolase</fullName>
    </submittedName>
</protein>
<evidence type="ECO:0000313" key="3">
    <source>
        <dbReference type="Proteomes" id="UP000294850"/>
    </source>
</evidence>
<organism evidence="2 3">
    <name type="scientific">Dyadobacter psychrotolerans</name>
    <dbReference type="NCBI Taxonomy" id="2541721"/>
    <lineage>
        <taxon>Bacteria</taxon>
        <taxon>Pseudomonadati</taxon>
        <taxon>Bacteroidota</taxon>
        <taxon>Cytophagia</taxon>
        <taxon>Cytophagales</taxon>
        <taxon>Spirosomataceae</taxon>
        <taxon>Dyadobacter</taxon>
    </lineage>
</organism>
<dbReference type="InterPro" id="IPR029058">
    <property type="entry name" value="AB_hydrolase_fold"/>
</dbReference>
<dbReference type="InterPro" id="IPR050471">
    <property type="entry name" value="AB_hydrolase"/>
</dbReference>
<dbReference type="GO" id="GO:0004806">
    <property type="term" value="F:triacylglycerol lipase activity"/>
    <property type="evidence" value="ECO:0007669"/>
    <property type="project" value="TreeGrafter"/>
</dbReference>
<gene>
    <name evidence="2" type="ORF">E0F88_14235</name>
</gene>
<dbReference type="OrthoDB" id="9780932at2"/>
<dbReference type="GO" id="GO:0046503">
    <property type="term" value="P:glycerolipid catabolic process"/>
    <property type="evidence" value="ECO:0007669"/>
    <property type="project" value="TreeGrafter"/>
</dbReference>
<dbReference type="Pfam" id="PF00561">
    <property type="entry name" value="Abhydrolase_1"/>
    <property type="match status" value="1"/>
</dbReference>
<name>A0A4R5DX48_9BACT</name>
<dbReference type="PRINTS" id="PR00111">
    <property type="entry name" value="ABHYDROLASE"/>
</dbReference>
<keyword evidence="3" id="KW-1185">Reference proteome</keyword>
<feature type="domain" description="AB hydrolase-1" evidence="1">
    <location>
        <begin position="24"/>
        <end position="264"/>
    </location>
</feature>
<comment type="caution">
    <text evidence="2">The sequence shown here is derived from an EMBL/GenBank/DDBJ whole genome shotgun (WGS) entry which is preliminary data.</text>
</comment>
<keyword evidence="2" id="KW-0378">Hydrolase</keyword>